<dbReference type="PANTHER" id="PTHR46233:SF3">
    <property type="entry name" value="HYDROXYACYLGLUTATHIONE HYDROLASE GLOC"/>
    <property type="match status" value="1"/>
</dbReference>
<proteinExistence type="predicted"/>
<dbReference type="InterPro" id="IPR036866">
    <property type="entry name" value="RibonucZ/Hydroxyglut_hydro"/>
</dbReference>
<evidence type="ECO:0000259" key="5">
    <source>
        <dbReference type="SMART" id="SM00849"/>
    </source>
</evidence>
<dbReference type="SUPFAM" id="SSF56281">
    <property type="entry name" value="Metallo-hydrolase/oxidoreductase"/>
    <property type="match status" value="1"/>
</dbReference>
<dbReference type="InterPro" id="IPR001279">
    <property type="entry name" value="Metallo-B-lactamas"/>
</dbReference>
<dbReference type="Proteomes" id="UP000760480">
    <property type="component" value="Unassembled WGS sequence"/>
</dbReference>
<keyword evidence="4" id="KW-0862">Zinc</keyword>
<evidence type="ECO:0000256" key="3">
    <source>
        <dbReference type="ARBA" id="ARBA00022801"/>
    </source>
</evidence>
<comment type="caution">
    <text evidence="6">The sequence shown here is derived from an EMBL/GenBank/DDBJ whole genome shotgun (WGS) entry which is preliminary data.</text>
</comment>
<gene>
    <name evidence="6" type="ORF">E4P82_06670</name>
</gene>
<dbReference type="EMBL" id="SPMZ01000017">
    <property type="protein sequence ID" value="NMQ18917.1"/>
    <property type="molecule type" value="Genomic_DNA"/>
</dbReference>
<feature type="domain" description="Metallo-beta-lactamase" evidence="5">
    <location>
        <begin position="12"/>
        <end position="194"/>
    </location>
</feature>
<reference evidence="6 7" key="1">
    <citation type="submission" date="2019-03" db="EMBL/GenBank/DDBJ databases">
        <title>Metabolic reconstructions from genomes of highly enriched 'Candidatus Accumulibacter' and 'Candidatus Competibacter' bioreactor populations.</title>
        <authorList>
            <person name="Annavajhala M.K."/>
            <person name="Welles L."/>
            <person name="Abbas B."/>
            <person name="Sorokin D."/>
            <person name="Park H."/>
            <person name="Van Loosdrecht M."/>
            <person name="Chandran K."/>
        </authorList>
    </citation>
    <scope>NUCLEOTIDE SEQUENCE [LARGE SCALE GENOMIC DNA]</scope>
    <source>
        <strain evidence="6 7">SBR_G</strain>
    </source>
</reference>
<sequence length="234" mass="25648">MKVRCFTLGAFQVNAYLLEDSVSGICAVVDTGDDSQLANALADLQPRPDLRAILLTHAHFDHAGGLADLQREFPEAVTYLPALERPMFEVLPQQGSLLFGMADFDRPSGRIDREVRDGDTLELGGELRFRFLSTPGHTPGQGCYYDDTYVFVGDTLFAGSVGRTDFPMSDPALMQVSLRRLLDLPGHLIVCSGHGPVTTLEQELKSNPFLGDLRRERGLAEPSGWRSPLGANWG</sequence>
<organism evidence="6 7">
    <name type="scientific">Candidatus Competibacter phosphatis</name>
    <dbReference type="NCBI Taxonomy" id="221280"/>
    <lineage>
        <taxon>Bacteria</taxon>
        <taxon>Pseudomonadati</taxon>
        <taxon>Pseudomonadota</taxon>
        <taxon>Gammaproteobacteria</taxon>
        <taxon>Candidatus Competibacteraceae</taxon>
        <taxon>Candidatus Competibacter</taxon>
    </lineage>
</organism>
<keyword evidence="3" id="KW-0378">Hydrolase</keyword>
<dbReference type="Gene3D" id="3.60.15.10">
    <property type="entry name" value="Ribonuclease Z/Hydroxyacylglutathione hydrolase-like"/>
    <property type="match status" value="1"/>
</dbReference>
<evidence type="ECO:0000256" key="1">
    <source>
        <dbReference type="ARBA" id="ARBA00001947"/>
    </source>
</evidence>
<comment type="cofactor">
    <cofactor evidence="1">
        <name>Zn(2+)</name>
        <dbReference type="ChEBI" id="CHEBI:29105"/>
    </cofactor>
</comment>
<keyword evidence="7" id="KW-1185">Reference proteome</keyword>
<dbReference type="InterPro" id="IPR051453">
    <property type="entry name" value="MBL_Glyoxalase_II"/>
</dbReference>
<evidence type="ECO:0000256" key="4">
    <source>
        <dbReference type="ARBA" id="ARBA00022833"/>
    </source>
</evidence>
<name>A0ABX1TJP0_9GAMM</name>
<evidence type="ECO:0000313" key="6">
    <source>
        <dbReference type="EMBL" id="NMQ18917.1"/>
    </source>
</evidence>
<dbReference type="SMART" id="SM00849">
    <property type="entry name" value="Lactamase_B"/>
    <property type="match status" value="1"/>
</dbReference>
<keyword evidence="2" id="KW-0479">Metal-binding</keyword>
<evidence type="ECO:0000256" key="2">
    <source>
        <dbReference type="ARBA" id="ARBA00022723"/>
    </source>
</evidence>
<protein>
    <submittedName>
        <fullName evidence="6">MBL fold metallo-hydrolase</fullName>
    </submittedName>
</protein>
<accession>A0ABX1TJP0</accession>
<dbReference type="RefSeq" id="WP_169248180.1">
    <property type="nucleotide sequence ID" value="NZ_SPMZ01000017.1"/>
</dbReference>
<evidence type="ECO:0000313" key="7">
    <source>
        <dbReference type="Proteomes" id="UP000760480"/>
    </source>
</evidence>
<dbReference type="PANTHER" id="PTHR46233">
    <property type="entry name" value="HYDROXYACYLGLUTATHIONE HYDROLASE GLOC"/>
    <property type="match status" value="1"/>
</dbReference>
<dbReference type="Pfam" id="PF00753">
    <property type="entry name" value="Lactamase_B"/>
    <property type="match status" value="1"/>
</dbReference>